<dbReference type="OrthoDB" id="418748at2759"/>
<keyword evidence="3" id="KW-1185">Reference proteome</keyword>
<organism evidence="2 3">
    <name type="scientific">Strongylus vulgaris</name>
    <name type="common">Blood worm</name>
    <dbReference type="NCBI Taxonomy" id="40348"/>
    <lineage>
        <taxon>Eukaryota</taxon>
        <taxon>Metazoa</taxon>
        <taxon>Ecdysozoa</taxon>
        <taxon>Nematoda</taxon>
        <taxon>Chromadorea</taxon>
        <taxon>Rhabditida</taxon>
        <taxon>Rhabditina</taxon>
        <taxon>Rhabditomorpha</taxon>
        <taxon>Strongyloidea</taxon>
        <taxon>Strongylidae</taxon>
        <taxon>Strongylus</taxon>
    </lineage>
</organism>
<dbReference type="AlphaFoldDB" id="A0A3P7JMC5"/>
<sequence>MSNKVYRVKAGASPGSDAHSSPTGANSGLGPPFYKERRRVRKLALQRQLFENSEPIRLATINLRTLTGRHRELADLLRRRRVIIACIQIAKWKGLKSRDIGDGYKLLYNGTSSSRSGVGIAVPESLRSRIAAVDRLTVPESLRSRIAPVDRLSDRLMSIKIDTGRKILRIVTAYAPHTGCKEEEKNMFWQALDDYITSITSIPQDEILLLGVDLKDHVREKRNGAGKCHGNYGYNTQ</sequence>
<proteinExistence type="predicted"/>
<gene>
    <name evidence="2" type="ORF">SVUK_LOCUS16107</name>
</gene>
<feature type="region of interest" description="Disordered" evidence="1">
    <location>
        <begin position="8"/>
        <end position="33"/>
    </location>
</feature>
<reference evidence="2 3" key="1">
    <citation type="submission" date="2018-11" db="EMBL/GenBank/DDBJ databases">
        <authorList>
            <consortium name="Pathogen Informatics"/>
        </authorList>
    </citation>
    <scope>NUCLEOTIDE SEQUENCE [LARGE SCALE GENOMIC DNA]</scope>
</reference>
<accession>A0A3P7JMC5</accession>
<evidence type="ECO:0000256" key="1">
    <source>
        <dbReference type="SAM" id="MobiDB-lite"/>
    </source>
</evidence>
<evidence type="ECO:0000313" key="2">
    <source>
        <dbReference type="EMBL" id="VDM81109.1"/>
    </source>
</evidence>
<evidence type="ECO:0008006" key="4">
    <source>
        <dbReference type="Google" id="ProtNLM"/>
    </source>
</evidence>
<name>A0A3P7JMC5_STRVU</name>
<evidence type="ECO:0000313" key="3">
    <source>
        <dbReference type="Proteomes" id="UP000270094"/>
    </source>
</evidence>
<dbReference type="Proteomes" id="UP000270094">
    <property type="component" value="Unassembled WGS sequence"/>
</dbReference>
<dbReference type="EMBL" id="UYYB01111448">
    <property type="protein sequence ID" value="VDM81109.1"/>
    <property type="molecule type" value="Genomic_DNA"/>
</dbReference>
<dbReference type="SUPFAM" id="SSF56219">
    <property type="entry name" value="DNase I-like"/>
    <property type="match status" value="1"/>
</dbReference>
<dbReference type="Gene3D" id="3.60.10.10">
    <property type="entry name" value="Endonuclease/exonuclease/phosphatase"/>
    <property type="match status" value="1"/>
</dbReference>
<protein>
    <recommendedName>
        <fullName evidence="4">Endonuclease/exonuclease/phosphatase domain-containing protein</fullName>
    </recommendedName>
</protein>
<dbReference type="InterPro" id="IPR036691">
    <property type="entry name" value="Endo/exonu/phosph_ase_sf"/>
</dbReference>